<feature type="domain" description="SnoaL-like" evidence="1">
    <location>
        <begin position="11"/>
        <end position="58"/>
    </location>
</feature>
<comment type="caution">
    <text evidence="2">The sequence shown here is derived from an EMBL/GenBank/DDBJ whole genome shotgun (WGS) entry which is preliminary data.</text>
</comment>
<protein>
    <recommendedName>
        <fullName evidence="1">SnoaL-like domain-containing protein</fullName>
    </recommendedName>
</protein>
<dbReference type="Pfam" id="PF12680">
    <property type="entry name" value="SnoaL_2"/>
    <property type="match status" value="1"/>
</dbReference>
<evidence type="ECO:0000313" key="2">
    <source>
        <dbReference type="EMBL" id="GIM64318.1"/>
    </source>
</evidence>
<gene>
    <name evidence="2" type="ORF">Aau02nite_09650</name>
</gene>
<organism evidence="2 3">
    <name type="scientific">Actinoplanes auranticolor</name>
    <dbReference type="NCBI Taxonomy" id="47988"/>
    <lineage>
        <taxon>Bacteria</taxon>
        <taxon>Bacillati</taxon>
        <taxon>Actinomycetota</taxon>
        <taxon>Actinomycetes</taxon>
        <taxon>Micromonosporales</taxon>
        <taxon>Micromonosporaceae</taxon>
        <taxon>Actinoplanes</taxon>
    </lineage>
</organism>
<name>A0A919VIS8_9ACTN</name>
<sequence>MAEPADTTVLDRYAEAFQHADLDRLVDLVRDDVVLDMPPLPQIYHGRAAVLDFLADKVGGHSWRLVPTRANRQAAFECHLPEGCTPCPC</sequence>
<dbReference type="EMBL" id="BOQL01000010">
    <property type="protein sequence ID" value="GIM64318.1"/>
    <property type="molecule type" value="Genomic_DNA"/>
</dbReference>
<accession>A0A919VIS8</accession>
<dbReference type="SUPFAM" id="SSF54427">
    <property type="entry name" value="NTF2-like"/>
    <property type="match status" value="1"/>
</dbReference>
<evidence type="ECO:0000313" key="3">
    <source>
        <dbReference type="Proteomes" id="UP000681340"/>
    </source>
</evidence>
<dbReference type="InterPro" id="IPR032710">
    <property type="entry name" value="NTF2-like_dom_sf"/>
</dbReference>
<dbReference type="Proteomes" id="UP000681340">
    <property type="component" value="Unassembled WGS sequence"/>
</dbReference>
<evidence type="ECO:0000259" key="1">
    <source>
        <dbReference type="Pfam" id="PF12680"/>
    </source>
</evidence>
<dbReference type="InterPro" id="IPR037401">
    <property type="entry name" value="SnoaL-like"/>
</dbReference>
<dbReference type="AlphaFoldDB" id="A0A919VIS8"/>
<keyword evidence="3" id="KW-1185">Reference proteome</keyword>
<reference evidence="2" key="1">
    <citation type="submission" date="2021-03" db="EMBL/GenBank/DDBJ databases">
        <title>Whole genome shotgun sequence of Actinoplanes auranticolor NBRC 12245.</title>
        <authorList>
            <person name="Komaki H."/>
            <person name="Tamura T."/>
        </authorList>
    </citation>
    <scope>NUCLEOTIDE SEQUENCE</scope>
    <source>
        <strain evidence="2">NBRC 12245</strain>
    </source>
</reference>
<proteinExistence type="predicted"/>
<dbReference type="Gene3D" id="3.10.450.50">
    <property type="match status" value="1"/>
</dbReference>